<dbReference type="InterPro" id="IPR038906">
    <property type="entry name" value="TTC36"/>
</dbReference>
<organism evidence="2 3">
    <name type="scientific">Aulographum hederae CBS 113979</name>
    <dbReference type="NCBI Taxonomy" id="1176131"/>
    <lineage>
        <taxon>Eukaryota</taxon>
        <taxon>Fungi</taxon>
        <taxon>Dikarya</taxon>
        <taxon>Ascomycota</taxon>
        <taxon>Pezizomycotina</taxon>
        <taxon>Dothideomycetes</taxon>
        <taxon>Pleosporomycetidae</taxon>
        <taxon>Aulographales</taxon>
        <taxon>Aulographaceae</taxon>
    </lineage>
</organism>
<dbReference type="Proteomes" id="UP000800041">
    <property type="component" value="Unassembled WGS sequence"/>
</dbReference>
<evidence type="ECO:0000313" key="3">
    <source>
        <dbReference type="Proteomes" id="UP000800041"/>
    </source>
</evidence>
<proteinExistence type="inferred from homology"/>
<keyword evidence="3" id="KW-1185">Reference proteome</keyword>
<sequence>MVSAIQTLSTGDAHVLAQVFDPESAPQAPAAVIDENLSSDPYITDARLLQQLKERERSAIKEIEACPSKDPADKETYYQRALALFSAIVKEQPQYASAYNNRAQLVRWRYGDRGTLIQSSTWNQDVYTALSGALEDLDTAISHVSPTNPTTPVSPAQGRLLAQAHTQRAAILYAASKDVAVAQKAGNSVLTGSRHQQWDRMKFEEEGSRSFFVAGVYGSEIGKAMAVKANPYARLCGGIVKEALKREGACG</sequence>
<evidence type="ECO:0000256" key="1">
    <source>
        <dbReference type="ARBA" id="ARBA00006995"/>
    </source>
</evidence>
<dbReference type="Gene3D" id="1.25.40.10">
    <property type="entry name" value="Tetratricopeptide repeat domain"/>
    <property type="match status" value="1"/>
</dbReference>
<protein>
    <submittedName>
        <fullName evidence="2">Uncharacterized protein</fullName>
    </submittedName>
</protein>
<dbReference type="SUPFAM" id="SSF48439">
    <property type="entry name" value="Protein prenylyltransferase"/>
    <property type="match status" value="1"/>
</dbReference>
<dbReference type="PANTHER" id="PTHR21405:SF0">
    <property type="entry name" value="TETRATRICOPEPTIDE REPEAT PROTEIN 36"/>
    <property type="match status" value="1"/>
</dbReference>
<dbReference type="InterPro" id="IPR011990">
    <property type="entry name" value="TPR-like_helical_dom_sf"/>
</dbReference>
<comment type="similarity">
    <text evidence="1">Belongs to the TTC36 family.</text>
</comment>
<evidence type="ECO:0000313" key="2">
    <source>
        <dbReference type="EMBL" id="KAF1982787.1"/>
    </source>
</evidence>
<gene>
    <name evidence="2" type="ORF">K402DRAFT_190428</name>
</gene>
<reference evidence="2" key="1">
    <citation type="journal article" date="2020" name="Stud. Mycol.">
        <title>101 Dothideomycetes genomes: a test case for predicting lifestyles and emergence of pathogens.</title>
        <authorList>
            <person name="Haridas S."/>
            <person name="Albert R."/>
            <person name="Binder M."/>
            <person name="Bloem J."/>
            <person name="Labutti K."/>
            <person name="Salamov A."/>
            <person name="Andreopoulos B."/>
            <person name="Baker S."/>
            <person name="Barry K."/>
            <person name="Bills G."/>
            <person name="Bluhm B."/>
            <person name="Cannon C."/>
            <person name="Castanera R."/>
            <person name="Culley D."/>
            <person name="Daum C."/>
            <person name="Ezra D."/>
            <person name="Gonzalez J."/>
            <person name="Henrissat B."/>
            <person name="Kuo A."/>
            <person name="Liang C."/>
            <person name="Lipzen A."/>
            <person name="Lutzoni F."/>
            <person name="Magnuson J."/>
            <person name="Mondo S."/>
            <person name="Nolan M."/>
            <person name="Ohm R."/>
            <person name="Pangilinan J."/>
            <person name="Park H.-J."/>
            <person name="Ramirez L."/>
            <person name="Alfaro M."/>
            <person name="Sun H."/>
            <person name="Tritt A."/>
            <person name="Yoshinaga Y."/>
            <person name="Zwiers L.-H."/>
            <person name="Turgeon B."/>
            <person name="Goodwin S."/>
            <person name="Spatafora J."/>
            <person name="Crous P."/>
            <person name="Grigoriev I."/>
        </authorList>
    </citation>
    <scope>NUCLEOTIDE SEQUENCE</scope>
    <source>
        <strain evidence="2">CBS 113979</strain>
    </source>
</reference>
<dbReference type="AlphaFoldDB" id="A0A6G1GPU5"/>
<accession>A0A6G1GPU5</accession>
<dbReference type="PANTHER" id="PTHR21405">
    <property type="entry name" value="CDNA SEQUENCE BC021608"/>
    <property type="match status" value="1"/>
</dbReference>
<dbReference type="GO" id="GO:0006570">
    <property type="term" value="P:tyrosine metabolic process"/>
    <property type="evidence" value="ECO:0007669"/>
    <property type="project" value="TreeGrafter"/>
</dbReference>
<dbReference type="EMBL" id="ML977181">
    <property type="protein sequence ID" value="KAF1982787.1"/>
    <property type="molecule type" value="Genomic_DNA"/>
</dbReference>
<dbReference type="OrthoDB" id="539634at2759"/>
<name>A0A6G1GPU5_9PEZI</name>